<evidence type="ECO:0000313" key="3">
    <source>
        <dbReference type="Proteomes" id="UP000263993"/>
    </source>
</evidence>
<dbReference type="Proteomes" id="UP000263993">
    <property type="component" value="Unassembled WGS sequence"/>
</dbReference>
<dbReference type="EMBL" id="QRGO01000001">
    <property type="protein sequence ID" value="RDV04408.1"/>
    <property type="molecule type" value="Genomic_DNA"/>
</dbReference>
<evidence type="ECO:0000313" key="2">
    <source>
        <dbReference type="EMBL" id="RDV04408.1"/>
    </source>
</evidence>
<keyword evidence="1" id="KW-0472">Membrane</keyword>
<keyword evidence="1" id="KW-0812">Transmembrane</keyword>
<feature type="transmembrane region" description="Helical" evidence="1">
    <location>
        <begin position="148"/>
        <end position="170"/>
    </location>
</feature>
<feature type="transmembrane region" description="Helical" evidence="1">
    <location>
        <begin position="108"/>
        <end position="128"/>
    </location>
</feature>
<dbReference type="OrthoDB" id="9806699at2"/>
<feature type="transmembrane region" description="Helical" evidence="1">
    <location>
        <begin position="78"/>
        <end position="96"/>
    </location>
</feature>
<reference evidence="3" key="1">
    <citation type="submission" date="2018-08" db="EMBL/GenBank/DDBJ databases">
        <authorList>
            <person name="Kim S.-J."/>
            <person name="Jung G.-Y."/>
        </authorList>
    </citation>
    <scope>NUCLEOTIDE SEQUENCE [LARGE SCALE GENOMIC DNA]</scope>
    <source>
        <strain evidence="3">GY_H</strain>
    </source>
</reference>
<organism evidence="2 3">
    <name type="scientific">Undibacter mobilis</name>
    <dbReference type="NCBI Taxonomy" id="2292256"/>
    <lineage>
        <taxon>Bacteria</taxon>
        <taxon>Pseudomonadati</taxon>
        <taxon>Pseudomonadota</taxon>
        <taxon>Alphaproteobacteria</taxon>
        <taxon>Hyphomicrobiales</taxon>
        <taxon>Nitrobacteraceae</taxon>
        <taxon>Undibacter</taxon>
    </lineage>
</organism>
<accession>A0A371B9Z8</accession>
<dbReference type="Pfam" id="PF20221">
    <property type="entry name" value="DUF6580"/>
    <property type="match status" value="1"/>
</dbReference>
<proteinExistence type="predicted"/>
<evidence type="ECO:0000256" key="1">
    <source>
        <dbReference type="SAM" id="Phobius"/>
    </source>
</evidence>
<sequence length="181" mass="19303">MHTTANRSALLADLALIAFLVAFDVLARLLPHAWGFMPIAASALFAGRMLRNPVLAPIVPLAAMAVSGLALSGDDWRISLITYAALTLPAFAGMATRNWRGIVGTAGTMVACSVAFFVLSNFAVWAFSGMYSHTLAGLTQCYVLALPFFQNSLAGDLFWTAVLFGGAYMIQRTPLLSRLNG</sequence>
<protein>
    <submittedName>
        <fullName evidence="2">Uncharacterized protein</fullName>
    </submittedName>
</protein>
<feature type="transmembrane region" description="Helical" evidence="1">
    <location>
        <begin position="54"/>
        <end position="72"/>
    </location>
</feature>
<keyword evidence="3" id="KW-1185">Reference proteome</keyword>
<keyword evidence="1" id="KW-1133">Transmembrane helix</keyword>
<comment type="caution">
    <text evidence="2">The sequence shown here is derived from an EMBL/GenBank/DDBJ whole genome shotgun (WGS) entry which is preliminary data.</text>
</comment>
<dbReference type="AlphaFoldDB" id="A0A371B9Z8"/>
<feature type="transmembrane region" description="Helical" evidence="1">
    <location>
        <begin position="7"/>
        <end position="23"/>
    </location>
</feature>
<name>A0A371B9Z8_9BRAD</name>
<dbReference type="RefSeq" id="WP_115516434.1">
    <property type="nucleotide sequence ID" value="NZ_QRGO01000001.1"/>
</dbReference>
<dbReference type="InterPro" id="IPR046487">
    <property type="entry name" value="DUF6580"/>
</dbReference>
<gene>
    <name evidence="2" type="ORF">DXH78_07365</name>
</gene>